<evidence type="ECO:0000313" key="2">
    <source>
        <dbReference type="Proteomes" id="UP001050975"/>
    </source>
</evidence>
<reference evidence="1" key="1">
    <citation type="submission" date="2019-10" db="EMBL/GenBank/DDBJ databases">
        <title>Draft genome sequece of Microseira wollei NIES-4236.</title>
        <authorList>
            <person name="Yamaguchi H."/>
            <person name="Suzuki S."/>
            <person name="Kawachi M."/>
        </authorList>
    </citation>
    <scope>NUCLEOTIDE SEQUENCE</scope>
    <source>
        <strain evidence="1">NIES-4236</strain>
    </source>
</reference>
<dbReference type="AlphaFoldDB" id="A0AAV3XSF7"/>
<gene>
    <name evidence="1" type="ORF">MiSe_88620</name>
</gene>
<protein>
    <submittedName>
        <fullName evidence="1">Uncharacterized protein</fullName>
    </submittedName>
</protein>
<dbReference type="Proteomes" id="UP001050975">
    <property type="component" value="Unassembled WGS sequence"/>
</dbReference>
<organism evidence="1 2">
    <name type="scientific">Microseira wollei NIES-4236</name>
    <dbReference type="NCBI Taxonomy" id="2530354"/>
    <lineage>
        <taxon>Bacteria</taxon>
        <taxon>Bacillati</taxon>
        <taxon>Cyanobacteriota</taxon>
        <taxon>Cyanophyceae</taxon>
        <taxon>Oscillatoriophycideae</taxon>
        <taxon>Aerosakkonematales</taxon>
        <taxon>Aerosakkonemataceae</taxon>
        <taxon>Microseira</taxon>
    </lineage>
</organism>
<proteinExistence type="predicted"/>
<name>A0AAV3XSF7_9CYAN</name>
<comment type="caution">
    <text evidence="1">The sequence shown here is derived from an EMBL/GenBank/DDBJ whole genome shotgun (WGS) entry which is preliminary data.</text>
</comment>
<dbReference type="EMBL" id="BLAY01000282">
    <property type="protein sequence ID" value="GET44036.1"/>
    <property type="molecule type" value="Genomic_DNA"/>
</dbReference>
<sequence>MTNLYSHRQCLRLKLVHKISITEVKKGLIQETIRGQYRIVTKLSVSIPIMSMPTTVGDMCVQAWEIIKER</sequence>
<accession>A0AAV3XSF7</accession>
<evidence type="ECO:0000313" key="1">
    <source>
        <dbReference type="EMBL" id="GET44036.1"/>
    </source>
</evidence>
<keyword evidence="2" id="KW-1185">Reference proteome</keyword>